<dbReference type="AlphaFoldDB" id="A0A098YB45"/>
<evidence type="ECO:0000256" key="1">
    <source>
        <dbReference type="SAM" id="MobiDB-lite"/>
    </source>
</evidence>
<feature type="compositionally biased region" description="Basic and acidic residues" evidence="1">
    <location>
        <begin position="9"/>
        <end position="23"/>
    </location>
</feature>
<comment type="caution">
    <text evidence="2">The sequence shown here is derived from an EMBL/GenBank/DDBJ whole genome shotgun (WGS) entry which is preliminary data.</text>
</comment>
<feature type="compositionally biased region" description="Low complexity" evidence="1">
    <location>
        <begin position="38"/>
        <end position="47"/>
    </location>
</feature>
<gene>
    <name evidence="2" type="ORF">IN07_04105</name>
</gene>
<organism evidence="2 3">
    <name type="scientific">Modestobacter caceresii</name>
    <dbReference type="NCBI Taxonomy" id="1522368"/>
    <lineage>
        <taxon>Bacteria</taxon>
        <taxon>Bacillati</taxon>
        <taxon>Actinomycetota</taxon>
        <taxon>Actinomycetes</taxon>
        <taxon>Geodermatophilales</taxon>
        <taxon>Geodermatophilaceae</taxon>
        <taxon>Modestobacter</taxon>
    </lineage>
</organism>
<accession>A0A098YB45</accession>
<protein>
    <submittedName>
        <fullName evidence="2">Uncharacterized protein</fullName>
    </submittedName>
</protein>
<reference evidence="2 3" key="1">
    <citation type="submission" date="2014-07" db="EMBL/GenBank/DDBJ databases">
        <title>Biosystematic studies on Modestobacter strains isolated from extreme hyper-arid desert soil and from historic building.</title>
        <authorList>
            <person name="Bukarasam K."/>
            <person name="Bull A."/>
            <person name="Girard G."/>
            <person name="van Wezel G."/>
            <person name="Goodfellow M."/>
        </authorList>
    </citation>
    <scope>NUCLEOTIDE SEQUENCE [LARGE SCALE GENOMIC DNA]</scope>
    <source>
        <strain evidence="2 3">KNN45-2b</strain>
    </source>
</reference>
<keyword evidence="3" id="KW-1185">Reference proteome</keyword>
<sequence length="174" mass="17844">MSTPVADQPTRDGADDGPRRGDRPTGAVPPVPGGEPGAPGTEGPAAPLTVAELLARSGTGVRRRRADRREAGEATGRQQSVDDAGTPLWQPGAARDDGPVRPGRPTLSDEHGPRGTWRDRPQPSAVPSPPVLPTGWQPAMPGPASDPEPAPPAEEPAVRPVRPPVAPPGSRAPA</sequence>
<proteinExistence type="predicted"/>
<feature type="compositionally biased region" description="Basic and acidic residues" evidence="1">
    <location>
        <begin position="107"/>
        <end position="121"/>
    </location>
</feature>
<dbReference type="EMBL" id="JPMX01000012">
    <property type="protein sequence ID" value="KGH48043.1"/>
    <property type="molecule type" value="Genomic_DNA"/>
</dbReference>
<feature type="non-terminal residue" evidence="2">
    <location>
        <position position="174"/>
    </location>
</feature>
<dbReference type="Proteomes" id="UP000029713">
    <property type="component" value="Unassembled WGS sequence"/>
</dbReference>
<feature type="region of interest" description="Disordered" evidence="1">
    <location>
        <begin position="1"/>
        <end position="174"/>
    </location>
</feature>
<feature type="compositionally biased region" description="Pro residues" evidence="1">
    <location>
        <begin position="140"/>
        <end position="154"/>
    </location>
</feature>
<name>A0A098YB45_9ACTN</name>
<evidence type="ECO:0000313" key="3">
    <source>
        <dbReference type="Proteomes" id="UP000029713"/>
    </source>
</evidence>
<evidence type="ECO:0000313" key="2">
    <source>
        <dbReference type="EMBL" id="KGH48043.1"/>
    </source>
</evidence>